<accession>A0A9P9GKS6</accession>
<dbReference type="Proteomes" id="UP000736672">
    <property type="component" value="Unassembled WGS sequence"/>
</dbReference>
<gene>
    <name evidence="1" type="ORF">B0J15DRAFT_569250</name>
</gene>
<name>A0A9P9GKS6_FUSSL</name>
<sequence length="437" mass="49463">MVSRSTQGRQAPKPPKADLMFVSITRPDQIKDRNTQRKINRHVMKPIGLARRRKQKNGQIELALKPVETPSSTAVAPWQADDNIEYASRLYMQSIPSPMSADQDLNYRHFSSRAYKIIAFLREWDSPVCSMMRELSFTLAMMEDSAMHVTLALTLVFAQERRQHLLEESNSSLDHYNKSVGLINQRLTSIGNQVCDALIGVVITLACYDVRFLDMTSLIGSMMLDSPSFFEALKEPLPQKRASRDLGVVTSTLQKRLPNHLNLCTLLESMSEFATAAREKSQWTNDTISKQKLQYVVSTMLKLPRHDISDICDDGVALYEVLRLASLLFLSGPSTRLAGNKSGNTIVSYHQGRLPMLLRSHKLDWTGLEDLELWVLVIDALAETGQDQEWVLGQINCTMLARRLSWDDVIGTVARIAWSDGLWARTLDQLRAELEQI</sequence>
<dbReference type="OrthoDB" id="3469225at2759"/>
<comment type="caution">
    <text evidence="1">The sequence shown here is derived from an EMBL/GenBank/DDBJ whole genome shotgun (WGS) entry which is preliminary data.</text>
</comment>
<proteinExistence type="predicted"/>
<dbReference type="EMBL" id="JAGTJS010000021">
    <property type="protein sequence ID" value="KAH7239814.1"/>
    <property type="molecule type" value="Genomic_DNA"/>
</dbReference>
<reference evidence="1" key="1">
    <citation type="journal article" date="2021" name="Nat. Commun.">
        <title>Genetic determinants of endophytism in the Arabidopsis root mycobiome.</title>
        <authorList>
            <person name="Mesny F."/>
            <person name="Miyauchi S."/>
            <person name="Thiergart T."/>
            <person name="Pickel B."/>
            <person name="Atanasova L."/>
            <person name="Karlsson M."/>
            <person name="Huettel B."/>
            <person name="Barry K.W."/>
            <person name="Haridas S."/>
            <person name="Chen C."/>
            <person name="Bauer D."/>
            <person name="Andreopoulos W."/>
            <person name="Pangilinan J."/>
            <person name="LaButti K."/>
            <person name="Riley R."/>
            <person name="Lipzen A."/>
            <person name="Clum A."/>
            <person name="Drula E."/>
            <person name="Henrissat B."/>
            <person name="Kohler A."/>
            <person name="Grigoriev I.V."/>
            <person name="Martin F.M."/>
            <person name="Hacquard S."/>
        </authorList>
    </citation>
    <scope>NUCLEOTIDE SEQUENCE</scope>
    <source>
        <strain evidence="1">FSSC 5 MPI-SDFR-AT-0091</strain>
    </source>
</reference>
<dbReference type="AlphaFoldDB" id="A0A9P9GKS6"/>
<evidence type="ECO:0000313" key="2">
    <source>
        <dbReference type="Proteomes" id="UP000736672"/>
    </source>
</evidence>
<organism evidence="1 2">
    <name type="scientific">Fusarium solani</name>
    <name type="common">Filamentous fungus</name>
    <dbReference type="NCBI Taxonomy" id="169388"/>
    <lineage>
        <taxon>Eukaryota</taxon>
        <taxon>Fungi</taxon>
        <taxon>Dikarya</taxon>
        <taxon>Ascomycota</taxon>
        <taxon>Pezizomycotina</taxon>
        <taxon>Sordariomycetes</taxon>
        <taxon>Hypocreomycetidae</taxon>
        <taxon>Hypocreales</taxon>
        <taxon>Nectriaceae</taxon>
        <taxon>Fusarium</taxon>
        <taxon>Fusarium solani species complex</taxon>
    </lineage>
</organism>
<evidence type="ECO:0000313" key="1">
    <source>
        <dbReference type="EMBL" id="KAH7239814.1"/>
    </source>
</evidence>
<keyword evidence="2" id="KW-1185">Reference proteome</keyword>
<protein>
    <submittedName>
        <fullName evidence="1">Uncharacterized protein</fullName>
    </submittedName>
</protein>